<feature type="transmembrane region" description="Helical" evidence="2">
    <location>
        <begin position="121"/>
        <end position="142"/>
    </location>
</feature>
<feature type="transmembrane region" description="Helical" evidence="2">
    <location>
        <begin position="92"/>
        <end position="114"/>
    </location>
</feature>
<keyword evidence="2" id="KW-1133">Transmembrane helix</keyword>
<dbReference type="SUPFAM" id="SSF53649">
    <property type="entry name" value="Alkaline phosphatase-like"/>
    <property type="match status" value="1"/>
</dbReference>
<feature type="domain" description="Sulfatase N-terminal" evidence="3">
    <location>
        <begin position="182"/>
        <end position="450"/>
    </location>
</feature>
<evidence type="ECO:0000313" key="5">
    <source>
        <dbReference type="Proteomes" id="UP000050430"/>
    </source>
</evidence>
<keyword evidence="5" id="KW-1185">Reference proteome</keyword>
<evidence type="ECO:0000256" key="2">
    <source>
        <dbReference type="SAM" id="Phobius"/>
    </source>
</evidence>
<dbReference type="Gene3D" id="3.40.720.10">
    <property type="entry name" value="Alkaline Phosphatase, subunit A"/>
    <property type="match status" value="1"/>
</dbReference>
<reference evidence="4 5" key="1">
    <citation type="submission" date="2015-07" db="EMBL/GenBank/DDBJ databases">
        <title>Genome sequence of Leptolinea tardivitalis DSM 16556.</title>
        <authorList>
            <person name="Hemp J."/>
            <person name="Ward L.M."/>
            <person name="Pace L.A."/>
            <person name="Fischer W.W."/>
        </authorList>
    </citation>
    <scope>NUCLEOTIDE SEQUENCE [LARGE SCALE GENOMIC DNA]</scope>
    <source>
        <strain evidence="4 5">YMTK-2</strain>
    </source>
</reference>
<evidence type="ECO:0000256" key="1">
    <source>
        <dbReference type="SAM" id="MobiDB-lite"/>
    </source>
</evidence>
<dbReference type="Proteomes" id="UP000050430">
    <property type="component" value="Unassembled WGS sequence"/>
</dbReference>
<sequence>MNKKITALPVFSFLLGFFPLIYLWNSNKNQIYPRDTGLAFLLTAAFIIIVWLIFLLIYRQPVRASLGSSIVYILFFSFGHVFNLIAQSPQLLAAFGFMKLLALYILLGVAAFYALHRVKMVPAATVQALNLIIVILMAFNLFQISQSEAAKNQKSAPMNAAQSSASEGSVTKGQSTRPDIYYIILDAYSRQDVLKKITGFDNSEFINALRDRGFYVADCANSNYNGTLISMSSSLNYAYHDKNADLENEPELFNELKNNRIRYDLQKFGYKFVTTKGYSSFNDIQQSDIYLNYLEDAGMQDTLAQSRFTQMYLETTLLRPAYELYKLDPAKYGRLAGWLMLSDNENDQNWEARFWYNQTKYVFSSLEKFPEKDGPFFVYAHINAPHGPIVFDRNGNFRFTPNADDKASLYVDTVIYLNSRVLELVDTLIKKSEVPPIIIIQGDHGAHKLSSGVDRNKILNAYYFPQEMKDKLYSTITPVNTFRLILRDLFHQNIDLLPDTVYAQVTNEIEPIPSTCDQ</sequence>
<dbReference type="OrthoDB" id="681113at2"/>
<accession>A0A0P6WY23</accession>
<name>A0A0P6WY23_9CHLR</name>
<feature type="region of interest" description="Disordered" evidence="1">
    <location>
        <begin position="155"/>
        <end position="174"/>
    </location>
</feature>
<dbReference type="Pfam" id="PF00884">
    <property type="entry name" value="Sulfatase"/>
    <property type="match status" value="1"/>
</dbReference>
<feature type="transmembrane region" description="Helical" evidence="2">
    <location>
        <begin position="7"/>
        <end position="25"/>
    </location>
</feature>
<dbReference type="InterPro" id="IPR017850">
    <property type="entry name" value="Alkaline_phosphatase_core_sf"/>
</dbReference>
<gene>
    <name evidence="4" type="ORF">ADM99_00295</name>
</gene>
<keyword evidence="2" id="KW-0472">Membrane</keyword>
<evidence type="ECO:0000259" key="3">
    <source>
        <dbReference type="Pfam" id="PF00884"/>
    </source>
</evidence>
<protein>
    <recommendedName>
        <fullName evidence="3">Sulfatase N-terminal domain-containing protein</fullName>
    </recommendedName>
</protein>
<dbReference type="STRING" id="229920.ADM99_00295"/>
<dbReference type="AlphaFoldDB" id="A0A0P6WY23"/>
<dbReference type="InterPro" id="IPR000917">
    <property type="entry name" value="Sulfatase_N"/>
</dbReference>
<comment type="caution">
    <text evidence="4">The sequence shown here is derived from an EMBL/GenBank/DDBJ whole genome shotgun (WGS) entry which is preliminary data.</text>
</comment>
<dbReference type="RefSeq" id="WP_062420695.1">
    <property type="nucleotide sequence ID" value="NZ_BBYA01000003.1"/>
</dbReference>
<keyword evidence="2" id="KW-0812">Transmembrane</keyword>
<proteinExistence type="predicted"/>
<dbReference type="EMBL" id="LGCK01000001">
    <property type="protein sequence ID" value="KPL75099.1"/>
    <property type="molecule type" value="Genomic_DNA"/>
</dbReference>
<feature type="transmembrane region" description="Helical" evidence="2">
    <location>
        <begin position="37"/>
        <end position="58"/>
    </location>
</feature>
<organism evidence="4 5">
    <name type="scientific">Leptolinea tardivitalis</name>
    <dbReference type="NCBI Taxonomy" id="229920"/>
    <lineage>
        <taxon>Bacteria</taxon>
        <taxon>Bacillati</taxon>
        <taxon>Chloroflexota</taxon>
        <taxon>Anaerolineae</taxon>
        <taxon>Anaerolineales</taxon>
        <taxon>Anaerolineaceae</taxon>
        <taxon>Leptolinea</taxon>
    </lineage>
</organism>
<evidence type="ECO:0000313" key="4">
    <source>
        <dbReference type="EMBL" id="KPL75099.1"/>
    </source>
</evidence>
<feature type="transmembrane region" description="Helical" evidence="2">
    <location>
        <begin position="70"/>
        <end position="86"/>
    </location>
</feature>